<protein>
    <submittedName>
        <fullName evidence="5">MarR family transcriptional regulator</fullName>
    </submittedName>
</protein>
<dbReference type="Proteomes" id="UP000029738">
    <property type="component" value="Unassembled WGS sequence"/>
</dbReference>
<dbReference type="PANTHER" id="PTHR33164">
    <property type="entry name" value="TRANSCRIPTIONAL REGULATOR, MARR FAMILY"/>
    <property type="match status" value="1"/>
</dbReference>
<dbReference type="SMART" id="SM00347">
    <property type="entry name" value="HTH_MARR"/>
    <property type="match status" value="1"/>
</dbReference>
<dbReference type="GO" id="GO:0003677">
    <property type="term" value="F:DNA binding"/>
    <property type="evidence" value="ECO:0007669"/>
    <property type="project" value="UniProtKB-KW"/>
</dbReference>
<comment type="caution">
    <text evidence="5">The sequence shown here is derived from an EMBL/GenBank/DDBJ whole genome shotgun (WGS) entry which is preliminary data.</text>
</comment>
<dbReference type="GO" id="GO:0003700">
    <property type="term" value="F:DNA-binding transcription factor activity"/>
    <property type="evidence" value="ECO:0007669"/>
    <property type="project" value="InterPro"/>
</dbReference>
<feature type="domain" description="HTH marR-type" evidence="4">
    <location>
        <begin position="15"/>
        <end position="151"/>
    </location>
</feature>
<dbReference type="InterPro" id="IPR036390">
    <property type="entry name" value="WH_DNA-bd_sf"/>
</dbReference>
<dbReference type="GO" id="GO:0006950">
    <property type="term" value="P:response to stress"/>
    <property type="evidence" value="ECO:0007669"/>
    <property type="project" value="TreeGrafter"/>
</dbReference>
<dbReference type="PANTHER" id="PTHR33164:SF64">
    <property type="entry name" value="TRANSCRIPTIONAL REGULATOR SLYA"/>
    <property type="match status" value="1"/>
</dbReference>
<dbReference type="AlphaFoldDB" id="A0A8S9SXI1"/>
<dbReference type="RefSeq" id="WP_050046107.1">
    <property type="nucleotide sequence ID" value="NZ_JHEG04000001.1"/>
</dbReference>
<gene>
    <name evidence="5" type="ORF">DA73_0400002980</name>
</gene>
<dbReference type="EMBL" id="JHEG04000001">
    <property type="protein sequence ID" value="KAF3884548.1"/>
    <property type="molecule type" value="Genomic_DNA"/>
</dbReference>
<keyword evidence="3" id="KW-0804">Transcription</keyword>
<dbReference type="OrthoDB" id="9806864at2"/>
<accession>A0A8S9SXI1</accession>
<dbReference type="PROSITE" id="PS50995">
    <property type="entry name" value="HTH_MARR_2"/>
    <property type="match status" value="1"/>
</dbReference>
<evidence type="ECO:0000313" key="6">
    <source>
        <dbReference type="Proteomes" id="UP000029738"/>
    </source>
</evidence>
<evidence type="ECO:0000256" key="3">
    <source>
        <dbReference type="ARBA" id="ARBA00023163"/>
    </source>
</evidence>
<dbReference type="PRINTS" id="PR00598">
    <property type="entry name" value="HTHMARR"/>
</dbReference>
<evidence type="ECO:0000313" key="5">
    <source>
        <dbReference type="EMBL" id="KAF3884548.1"/>
    </source>
</evidence>
<reference evidence="5" key="1">
    <citation type="journal article" date="2015" name="Genome Announc.">
        <title>Draft Genome Sequence of Tolypothrix boutellei Strain VB521301.</title>
        <authorList>
            <person name="Chandrababunaidu M.M."/>
            <person name="Singh D."/>
            <person name="Sen D."/>
            <person name="Bhan S."/>
            <person name="Das S."/>
            <person name="Gupta A."/>
            <person name="Adhikary S.P."/>
            <person name="Tripathy S."/>
        </authorList>
    </citation>
    <scope>NUCLEOTIDE SEQUENCE</scope>
    <source>
        <strain evidence="5">VB521301</strain>
    </source>
</reference>
<dbReference type="InterPro" id="IPR000835">
    <property type="entry name" value="HTH_MarR-typ"/>
</dbReference>
<dbReference type="InterPro" id="IPR039422">
    <property type="entry name" value="MarR/SlyA-like"/>
</dbReference>
<evidence type="ECO:0000256" key="2">
    <source>
        <dbReference type="ARBA" id="ARBA00023125"/>
    </source>
</evidence>
<keyword evidence="1" id="KW-0805">Transcription regulation</keyword>
<keyword evidence="2" id="KW-0238">DNA-binding</keyword>
<dbReference type="Gene3D" id="1.10.10.10">
    <property type="entry name" value="Winged helix-like DNA-binding domain superfamily/Winged helix DNA-binding domain"/>
    <property type="match status" value="1"/>
</dbReference>
<name>A0A8S9SXI1_9CYAN</name>
<organism evidence="5 6">
    <name type="scientific">Tolypothrix bouteillei VB521301</name>
    <dbReference type="NCBI Taxonomy" id="1479485"/>
    <lineage>
        <taxon>Bacteria</taxon>
        <taxon>Bacillati</taxon>
        <taxon>Cyanobacteriota</taxon>
        <taxon>Cyanophyceae</taxon>
        <taxon>Nostocales</taxon>
        <taxon>Tolypothrichaceae</taxon>
        <taxon>Tolypothrix</taxon>
    </lineage>
</organism>
<keyword evidence="6" id="KW-1185">Reference proteome</keyword>
<evidence type="ECO:0000256" key="1">
    <source>
        <dbReference type="ARBA" id="ARBA00023015"/>
    </source>
</evidence>
<reference evidence="5" key="2">
    <citation type="submission" date="2019-11" db="EMBL/GenBank/DDBJ databases">
        <title>Improved Assembly of Tolypothrix boutellei genome.</title>
        <authorList>
            <person name="Sarangi A.N."/>
            <person name="Mukherjee M."/>
            <person name="Ghosh S."/>
            <person name="Singh D."/>
            <person name="Das A."/>
            <person name="Kant S."/>
            <person name="Prusty A."/>
            <person name="Tripathy S."/>
        </authorList>
    </citation>
    <scope>NUCLEOTIDE SEQUENCE</scope>
    <source>
        <strain evidence="5">VB521301</strain>
    </source>
</reference>
<proteinExistence type="predicted"/>
<dbReference type="InterPro" id="IPR036388">
    <property type="entry name" value="WH-like_DNA-bd_sf"/>
</dbReference>
<dbReference type="Pfam" id="PF01047">
    <property type="entry name" value="MarR"/>
    <property type="match status" value="1"/>
</dbReference>
<dbReference type="SUPFAM" id="SSF46785">
    <property type="entry name" value="Winged helix' DNA-binding domain"/>
    <property type="match status" value="1"/>
</dbReference>
<evidence type="ECO:0000259" key="4">
    <source>
        <dbReference type="PROSITE" id="PS50995"/>
    </source>
</evidence>
<sequence>MTIDWAKVSRFTMPSESAGYLLWQVTHLWQRRVDAVLAELDITHLQFVVLVGIGWLTSKDDLLTQVQLAEFCKIDVMQISQVARRLEVKGLVTRSPHPTDTRAKMLMLTNSGQTILEQALPLIEHLDAEFFSCCNHAVLLAELKNLHLNCV</sequence>